<dbReference type="PANTHER" id="PTHR23119:SF33">
    <property type="entry name" value="DISKS LARGE HOMOLOG 4"/>
    <property type="match status" value="1"/>
</dbReference>
<dbReference type="CDD" id="cd06724">
    <property type="entry name" value="PDZ2_Dlg1-2-4-like"/>
    <property type="match status" value="1"/>
</dbReference>
<evidence type="ECO:0000313" key="11">
    <source>
        <dbReference type="EMBL" id="OCT90924.1"/>
    </source>
</evidence>
<evidence type="ECO:0000256" key="2">
    <source>
        <dbReference type="ARBA" id="ARBA00007014"/>
    </source>
</evidence>
<evidence type="ECO:0000259" key="8">
    <source>
        <dbReference type="PROSITE" id="PS50002"/>
    </source>
</evidence>
<dbReference type="GO" id="GO:0098970">
    <property type="term" value="P:postsynaptic neurotransmitter receptor diffusion trapping"/>
    <property type="evidence" value="ECO:0007669"/>
    <property type="project" value="TreeGrafter"/>
</dbReference>
<evidence type="ECO:0000313" key="12">
    <source>
        <dbReference type="Proteomes" id="UP000694892"/>
    </source>
</evidence>
<dbReference type="SMART" id="SM00228">
    <property type="entry name" value="PDZ"/>
    <property type="match status" value="3"/>
</dbReference>
<evidence type="ECO:0000259" key="10">
    <source>
        <dbReference type="PROSITE" id="PS50106"/>
    </source>
</evidence>
<dbReference type="Pfam" id="PF00625">
    <property type="entry name" value="Guanylate_kin"/>
    <property type="match status" value="1"/>
</dbReference>
<dbReference type="AlphaFoldDB" id="A0A974DFC5"/>
<dbReference type="Gene3D" id="3.40.50.300">
    <property type="entry name" value="P-loop containing nucleotide triphosphate hydrolases"/>
    <property type="match status" value="1"/>
</dbReference>
<dbReference type="PROSITE" id="PS50052">
    <property type="entry name" value="GUANYLATE_KINASE_2"/>
    <property type="match status" value="1"/>
</dbReference>
<dbReference type="Proteomes" id="UP000694892">
    <property type="component" value="Chromosome 3L"/>
</dbReference>
<dbReference type="SUPFAM" id="SSF52540">
    <property type="entry name" value="P-loop containing nucleoside triphosphate hydrolases"/>
    <property type="match status" value="1"/>
</dbReference>
<feature type="domain" description="PDZ" evidence="10">
    <location>
        <begin position="333"/>
        <end position="414"/>
    </location>
</feature>
<dbReference type="GO" id="GO:0098609">
    <property type="term" value="P:cell-cell adhesion"/>
    <property type="evidence" value="ECO:0007669"/>
    <property type="project" value="TreeGrafter"/>
</dbReference>
<feature type="domain" description="PDZ" evidence="10">
    <location>
        <begin position="180"/>
        <end position="267"/>
    </location>
</feature>
<dbReference type="SUPFAM" id="SSF50156">
    <property type="entry name" value="PDZ domain-like"/>
    <property type="match status" value="3"/>
</dbReference>
<dbReference type="FunFam" id="3.30.63.10:FF:000001">
    <property type="entry name" value="Disks large homolog 1 isoform 2"/>
    <property type="match status" value="1"/>
</dbReference>
<dbReference type="GO" id="GO:0097113">
    <property type="term" value="P:AMPA glutamate receptor clustering"/>
    <property type="evidence" value="ECO:0007669"/>
    <property type="project" value="TreeGrafter"/>
</dbReference>
<feature type="non-terminal residue" evidence="11">
    <location>
        <position position="1"/>
    </location>
</feature>
<dbReference type="InterPro" id="IPR019590">
    <property type="entry name" value="DLG1_PEST_dom"/>
</dbReference>
<evidence type="ECO:0000256" key="7">
    <source>
        <dbReference type="SAM" id="MobiDB-lite"/>
    </source>
</evidence>
<dbReference type="PROSITE" id="PS50002">
    <property type="entry name" value="SH3"/>
    <property type="match status" value="1"/>
</dbReference>
<dbReference type="EMBL" id="CM004470">
    <property type="protein sequence ID" value="OCT90924.1"/>
    <property type="molecule type" value="Genomic_DNA"/>
</dbReference>
<dbReference type="PANTHER" id="PTHR23119">
    <property type="entry name" value="DISCS LARGE"/>
    <property type="match status" value="1"/>
</dbReference>
<dbReference type="InterPro" id="IPR020590">
    <property type="entry name" value="Guanylate_kinase_CS"/>
</dbReference>
<organism evidence="11 12">
    <name type="scientific">Xenopus laevis</name>
    <name type="common">African clawed frog</name>
    <dbReference type="NCBI Taxonomy" id="8355"/>
    <lineage>
        <taxon>Eukaryota</taxon>
        <taxon>Metazoa</taxon>
        <taxon>Chordata</taxon>
        <taxon>Craniata</taxon>
        <taxon>Vertebrata</taxon>
        <taxon>Euteleostomi</taxon>
        <taxon>Amphibia</taxon>
        <taxon>Batrachia</taxon>
        <taxon>Anura</taxon>
        <taxon>Pipoidea</taxon>
        <taxon>Pipidae</taxon>
        <taxon>Xenopodinae</taxon>
        <taxon>Xenopus</taxon>
        <taxon>Xenopus</taxon>
    </lineage>
</organism>
<dbReference type="FunFam" id="2.30.42.10:FF:000049">
    <property type="entry name" value="disks large homolog 1 isoform X1"/>
    <property type="match status" value="1"/>
</dbReference>
<dbReference type="PROSITE" id="PS00856">
    <property type="entry name" value="GUANYLATE_KINASE_1"/>
    <property type="match status" value="1"/>
</dbReference>
<dbReference type="InterPro" id="IPR027417">
    <property type="entry name" value="P-loop_NTPase"/>
</dbReference>
<feature type="domain" description="Guanylate kinase-like" evidence="9">
    <location>
        <begin position="551"/>
        <end position="726"/>
    </location>
</feature>
<protein>
    <recommendedName>
        <fullName evidence="13">Discs large MAGUK scaffold protein 4</fullName>
    </recommendedName>
</protein>
<name>A0A974DFC5_XENLA</name>
<keyword evidence="4" id="KW-0677">Repeat</keyword>
<dbReference type="InterPro" id="IPR001452">
    <property type="entry name" value="SH3_domain"/>
</dbReference>
<dbReference type="SMART" id="SM01277">
    <property type="entry name" value="MAGUK_N_PEST"/>
    <property type="match status" value="1"/>
</dbReference>
<dbReference type="Pfam" id="PF10608">
    <property type="entry name" value="MAGUK_N_PEST"/>
    <property type="match status" value="1"/>
</dbReference>
<proteinExistence type="inferred from homology"/>
<comment type="similarity">
    <text evidence="2">Belongs to the MAGUK family.</text>
</comment>
<dbReference type="InterPro" id="IPR036034">
    <property type="entry name" value="PDZ_sf"/>
</dbReference>
<dbReference type="SUPFAM" id="SSF50044">
    <property type="entry name" value="SH3-domain"/>
    <property type="match status" value="1"/>
</dbReference>
<dbReference type="Gene3D" id="2.30.30.40">
    <property type="entry name" value="SH3 Domains"/>
    <property type="match status" value="1"/>
</dbReference>
<evidence type="ECO:0000256" key="1">
    <source>
        <dbReference type="ARBA" id="ARBA00004170"/>
    </source>
</evidence>
<dbReference type="InterPro" id="IPR036028">
    <property type="entry name" value="SH3-like_dom_sf"/>
</dbReference>
<keyword evidence="5" id="KW-0472">Membrane</keyword>
<dbReference type="InterPro" id="IPR019583">
    <property type="entry name" value="DLG1-4_PDZ_assoc"/>
</dbReference>
<reference evidence="12" key="1">
    <citation type="journal article" date="2016" name="Nature">
        <title>Genome evolution in the allotetraploid frog Xenopus laevis.</title>
        <authorList>
            <person name="Session A.M."/>
            <person name="Uno Y."/>
            <person name="Kwon T."/>
            <person name="Chapman J.A."/>
            <person name="Toyoda A."/>
            <person name="Takahashi S."/>
            <person name="Fukui A."/>
            <person name="Hikosaka A."/>
            <person name="Suzuki A."/>
            <person name="Kondo M."/>
            <person name="van Heeringen S.J."/>
            <person name="Quigley I."/>
            <person name="Heinz S."/>
            <person name="Ogino H."/>
            <person name="Ochi H."/>
            <person name="Hellsten U."/>
            <person name="Lyons J.B."/>
            <person name="Simakov O."/>
            <person name="Putnam N."/>
            <person name="Stites J."/>
            <person name="Kuroki Y."/>
            <person name="Tanaka T."/>
            <person name="Michiue T."/>
            <person name="Watanabe M."/>
            <person name="Bogdanovic O."/>
            <person name="Lister R."/>
            <person name="Georgiou G."/>
            <person name="Paranjpe S.S."/>
            <person name="van Kruijsbergen I."/>
            <person name="Shu S."/>
            <person name="Carlson J."/>
            <person name="Kinoshita T."/>
            <person name="Ohta Y."/>
            <person name="Mawaribuchi S."/>
            <person name="Jenkins J."/>
            <person name="Grimwood J."/>
            <person name="Schmutz J."/>
            <person name="Mitros T."/>
            <person name="Mozaffari S.V."/>
            <person name="Suzuki Y."/>
            <person name="Haramoto Y."/>
            <person name="Yamamoto T.S."/>
            <person name="Takagi C."/>
            <person name="Heald R."/>
            <person name="Miller K."/>
            <person name="Haudenschild C."/>
            <person name="Kitzman J."/>
            <person name="Nakayama T."/>
            <person name="Izutsu Y."/>
            <person name="Robert J."/>
            <person name="Fortriede J."/>
            <person name="Burns K."/>
            <person name="Lotay V."/>
            <person name="Karimi K."/>
            <person name="Yasuoka Y."/>
            <person name="Dichmann D.S."/>
            <person name="Flajnik M.F."/>
            <person name="Houston D.W."/>
            <person name="Shendure J."/>
            <person name="DuPasquier L."/>
            <person name="Vize P.D."/>
            <person name="Zorn A.M."/>
            <person name="Ito M."/>
            <person name="Marcotte E.M."/>
            <person name="Wallingford J.B."/>
            <person name="Ito Y."/>
            <person name="Asashima M."/>
            <person name="Ueno N."/>
            <person name="Matsuda Y."/>
            <person name="Veenstra G.J."/>
            <person name="Fujiyama A."/>
            <person name="Harland R.M."/>
            <person name="Taira M."/>
            <person name="Rokhsar D.S."/>
        </authorList>
    </citation>
    <scope>NUCLEOTIDE SEQUENCE [LARGE SCALE GENOMIC DNA]</scope>
    <source>
        <strain evidence="12">J</strain>
    </source>
</reference>
<dbReference type="Gene3D" id="6.20.370.60">
    <property type="match status" value="1"/>
</dbReference>
<feature type="region of interest" description="Disordered" evidence="7">
    <location>
        <begin position="1"/>
        <end position="23"/>
    </location>
</feature>
<dbReference type="InterPro" id="IPR008144">
    <property type="entry name" value="Guanylate_kin-like_dom"/>
</dbReference>
<dbReference type="Pfam" id="PF10600">
    <property type="entry name" value="PDZ_assoc"/>
    <property type="match status" value="1"/>
</dbReference>
<dbReference type="PIRSF" id="PIRSF001741">
    <property type="entry name" value="MAGUK_DLGH"/>
    <property type="match status" value="1"/>
</dbReference>
<dbReference type="FunFam" id="2.30.42.10:FF:000001">
    <property type="entry name" value="Disks large homolog 1 isoform 2"/>
    <property type="match status" value="1"/>
</dbReference>
<dbReference type="Gene3D" id="2.30.42.10">
    <property type="match status" value="2"/>
</dbReference>
<dbReference type="GO" id="GO:0098839">
    <property type="term" value="C:postsynaptic density membrane"/>
    <property type="evidence" value="ECO:0007669"/>
    <property type="project" value="TreeGrafter"/>
</dbReference>
<sequence>KYRYQDDDSPPLEHSPSHLANPMKAPELVHVSEKNLSQIENVHGYVSHSHISPMKCPGTVFRRNRQTVELNRVVPSDTGGAMFVSVWYAKKMGRRFISNVRKAKKQREPASSPPVIVNADTLEAPAYVSDTKVNDSILFVNDVDVREVTHSIAVEALKDAGSIVRLYVMRRKPASEKILDIKLIKGPKGLGFSIAGGVGNQHIPGDNSIYVTKIIEGGAAHKDLRLQIGDKILAVNNVGLEDVMHEDAVAALKNTSDIVYLKVAKPTNVYLNDSYAPPDITTSYSQQLDSDLCHPSYLGPEYAPIMTPTSPRRYSPIPKELMGEEEVPREPRRIVIHRGSTGLGFNIVGGEDGEGIFISFILAGGPADLSGALRKGDQIMSVNGVDLRSATHEQAALALKNAGQTVTIIAQYKPEEYSRFEAKIHDLREQLMNSSLGSGSASLHNSNGAKRGFYIRALFDYDKTRDCGFLSQALSFKFGDILHVIDSTDEEWWQARRVLPEGEEIGFIPSKSRVERREWSRLKDRSSGGSQSREETVLSYEVVVHMEVHYARPIIILGPGKDRVNDDLLSEFPDKFGSCVPHTTRPKRDYEVDGRDYHFVSSREKMEKDIQSHKFIEAGQYNGHLYGTSVQSVREVAEQGKHCILDVSANAVRRLQAAQLQAIAIFIRPKSLENILEINKRLTEEQARKTYERTTKLEQDFTECFSAVVEGDSFEEVYHKCKGIIEDLSGPYIWVPSRERL</sequence>
<evidence type="ECO:0000256" key="6">
    <source>
        <dbReference type="PROSITE-ProRule" id="PRU00192"/>
    </source>
</evidence>
<dbReference type="GO" id="GO:0019901">
    <property type="term" value="F:protein kinase binding"/>
    <property type="evidence" value="ECO:0007669"/>
    <property type="project" value="TreeGrafter"/>
</dbReference>
<gene>
    <name evidence="11" type="ORF">XELAEV_18019541mg</name>
</gene>
<comment type="subcellular location">
    <subcellularLocation>
        <location evidence="1">Membrane</location>
        <topology evidence="1">Peripheral membrane protein</topology>
    </subcellularLocation>
</comment>
<dbReference type="GO" id="GO:0031594">
    <property type="term" value="C:neuromuscular junction"/>
    <property type="evidence" value="ECO:0007669"/>
    <property type="project" value="InterPro"/>
</dbReference>
<dbReference type="OMA" id="XANSPPV"/>
<dbReference type="FunFam" id="2.30.30.40:FF:000047">
    <property type="entry name" value="Disks large homolog 2 isoform 3"/>
    <property type="match status" value="1"/>
</dbReference>
<dbReference type="InterPro" id="IPR008145">
    <property type="entry name" value="GK/Ca_channel_bsu"/>
</dbReference>
<dbReference type="GO" id="GO:0007268">
    <property type="term" value="P:chemical synaptic transmission"/>
    <property type="evidence" value="ECO:0007669"/>
    <property type="project" value="InterPro"/>
</dbReference>
<dbReference type="GO" id="GO:0045197">
    <property type="term" value="P:establishment or maintenance of epithelial cell apical/basal polarity"/>
    <property type="evidence" value="ECO:0007669"/>
    <property type="project" value="TreeGrafter"/>
</dbReference>
<feature type="domain" description="PDZ" evidence="10">
    <location>
        <begin position="132"/>
        <end position="172"/>
    </location>
</feature>
<dbReference type="InterPro" id="IPR016313">
    <property type="entry name" value="DLG1-like"/>
</dbReference>
<evidence type="ECO:0000259" key="9">
    <source>
        <dbReference type="PROSITE" id="PS50052"/>
    </source>
</evidence>
<dbReference type="GO" id="GO:0043005">
    <property type="term" value="C:neuron projection"/>
    <property type="evidence" value="ECO:0007669"/>
    <property type="project" value="InterPro"/>
</dbReference>
<dbReference type="CDD" id="cd06795">
    <property type="entry name" value="PDZ3_Dlg1-2-4-like"/>
    <property type="match status" value="1"/>
</dbReference>
<evidence type="ECO:0000256" key="3">
    <source>
        <dbReference type="ARBA" id="ARBA00022443"/>
    </source>
</evidence>
<dbReference type="GO" id="GO:0016323">
    <property type="term" value="C:basolateral plasma membrane"/>
    <property type="evidence" value="ECO:0007669"/>
    <property type="project" value="TreeGrafter"/>
</dbReference>
<dbReference type="Pfam" id="PF00595">
    <property type="entry name" value="PDZ"/>
    <property type="match status" value="2"/>
</dbReference>
<dbReference type="SMART" id="SM00072">
    <property type="entry name" value="GuKc"/>
    <property type="match status" value="1"/>
</dbReference>
<dbReference type="SMART" id="SM00326">
    <property type="entry name" value="SH3"/>
    <property type="match status" value="1"/>
</dbReference>
<feature type="domain" description="SH3" evidence="8">
    <location>
        <begin position="450"/>
        <end position="518"/>
    </location>
</feature>
<dbReference type="PROSITE" id="PS50106">
    <property type="entry name" value="PDZ"/>
    <property type="match status" value="3"/>
</dbReference>
<dbReference type="GO" id="GO:0035255">
    <property type="term" value="F:ionotropic glutamate receptor binding"/>
    <property type="evidence" value="ECO:0007669"/>
    <property type="project" value="TreeGrafter"/>
</dbReference>
<keyword evidence="3 6" id="KW-0728">SH3 domain</keyword>
<dbReference type="FunFam" id="3.40.50.300:FF:001402">
    <property type="entry name" value="Discs, large homolog 3 (Drosophila)"/>
    <property type="match status" value="1"/>
</dbReference>
<accession>A0A974DFC5</accession>
<evidence type="ECO:0000256" key="5">
    <source>
        <dbReference type="ARBA" id="ARBA00023136"/>
    </source>
</evidence>
<dbReference type="Gene3D" id="3.30.63.10">
    <property type="entry name" value="Guanylate Kinase phosphate binding domain"/>
    <property type="match status" value="1"/>
</dbReference>
<dbReference type="CDD" id="cd00071">
    <property type="entry name" value="GMPK"/>
    <property type="match status" value="1"/>
</dbReference>
<dbReference type="Pfam" id="PF00018">
    <property type="entry name" value="SH3_1"/>
    <property type="match status" value="1"/>
</dbReference>
<evidence type="ECO:0000256" key="4">
    <source>
        <dbReference type="ARBA" id="ARBA00022737"/>
    </source>
</evidence>
<dbReference type="InterPro" id="IPR001478">
    <property type="entry name" value="PDZ"/>
</dbReference>
<evidence type="ECO:0008006" key="13">
    <source>
        <dbReference type="Google" id="ProtNLM"/>
    </source>
</evidence>
<dbReference type="InterPro" id="IPR050614">
    <property type="entry name" value="Synaptic_Scaffolding_LAP-MAGUK"/>
</dbReference>